<sequence length="344" mass="38437">MSKLLVQGKAPATTSPRSKSSSVSTLQTQFIDNRQSTILQRELIKTIQCSSSKHPIGNTVIQRRKLDDEILKEDIQATRKKVGTGSLTIFEVLKYIADAFRVIYDDSDNEPSLLIKLKTDSVMDQEDYLRLKTIYPEVATIDKTTRHSDIMESINALTNRGERDYPSAGELRLHLVKSLGASFLSEDNAPYTTVGKSQQDIINELKAANVLNDLDMEIFDKDMVNVLSKENKKVLLHQNELGTLASYGAAMVQIVFGGSTGRSSPDYSDVFHLHVGGNAQDNLIFKNHGGTYLFLGVIPFHMERGLSSSKKERIKKVHDRGSDSSSSFSKYKLFKRSRNLELDG</sequence>
<dbReference type="RefSeq" id="WP_274689444.1">
    <property type="nucleotide sequence ID" value="NZ_JAPMOU010000017.1"/>
</dbReference>
<accession>A0ABT5U9X4</accession>
<name>A0ABT5U9X4_9GAMM</name>
<comment type="caution">
    <text evidence="2">The sequence shown here is derived from an EMBL/GenBank/DDBJ whole genome shotgun (WGS) entry which is preliminary data.</text>
</comment>
<protein>
    <submittedName>
        <fullName evidence="2">Uncharacterized protein</fullName>
    </submittedName>
</protein>
<gene>
    <name evidence="2" type="ORF">ORQ98_14105</name>
</gene>
<reference evidence="2 3" key="1">
    <citation type="submission" date="2022-11" db="EMBL/GenBank/DDBJ databases">
        <title>Spartinivicinus poritis sp. nov., isolated from scleractinian coral Porites lutea.</title>
        <authorList>
            <person name="Zhang G."/>
            <person name="Cai L."/>
            <person name="Wei Q."/>
        </authorList>
    </citation>
    <scope>NUCLEOTIDE SEQUENCE [LARGE SCALE GENOMIC DNA]</scope>
    <source>
        <strain evidence="2 3">A2-2</strain>
    </source>
</reference>
<evidence type="ECO:0000256" key="1">
    <source>
        <dbReference type="SAM" id="MobiDB-lite"/>
    </source>
</evidence>
<evidence type="ECO:0000313" key="2">
    <source>
        <dbReference type="EMBL" id="MDE1463097.1"/>
    </source>
</evidence>
<feature type="region of interest" description="Disordered" evidence="1">
    <location>
        <begin position="1"/>
        <end position="25"/>
    </location>
</feature>
<keyword evidence="3" id="KW-1185">Reference proteome</keyword>
<dbReference type="EMBL" id="JAPMOU010000017">
    <property type="protein sequence ID" value="MDE1463097.1"/>
    <property type="molecule type" value="Genomic_DNA"/>
</dbReference>
<dbReference type="Proteomes" id="UP001528823">
    <property type="component" value="Unassembled WGS sequence"/>
</dbReference>
<feature type="compositionally biased region" description="Low complexity" evidence="1">
    <location>
        <begin position="13"/>
        <end position="25"/>
    </location>
</feature>
<organism evidence="2 3">
    <name type="scientific">Spartinivicinus poritis</name>
    <dbReference type="NCBI Taxonomy" id="2994640"/>
    <lineage>
        <taxon>Bacteria</taxon>
        <taxon>Pseudomonadati</taxon>
        <taxon>Pseudomonadota</taxon>
        <taxon>Gammaproteobacteria</taxon>
        <taxon>Oceanospirillales</taxon>
        <taxon>Zooshikellaceae</taxon>
        <taxon>Spartinivicinus</taxon>
    </lineage>
</organism>
<proteinExistence type="predicted"/>
<evidence type="ECO:0000313" key="3">
    <source>
        <dbReference type="Proteomes" id="UP001528823"/>
    </source>
</evidence>